<accession>A0ABR7X6U3</accession>
<sequence>MKKYFYLFILAIVSSSCNYTIYDMNRGELKIARKDTYQVEYMADVPAGTTATITYRGENNVKYIEEAYKGKLDKIVTLPSGQNVKFTVDVKLPKTTPASKLTTFVKVDGEIMSEQIQTGKNVKYRFEFKLP</sequence>
<reference evidence="1 2" key="1">
    <citation type="submission" date="2020-09" db="EMBL/GenBank/DDBJ databases">
        <title>Novel species of Mucilaginibacter isolated from a glacier on the Tibetan Plateau.</title>
        <authorList>
            <person name="Liu Q."/>
            <person name="Xin Y.-H."/>
        </authorList>
    </citation>
    <scope>NUCLEOTIDE SEQUENCE [LARGE SCALE GENOMIC DNA]</scope>
    <source>
        <strain evidence="1 2">CGMCC 1.13878</strain>
    </source>
</reference>
<dbReference type="PROSITE" id="PS51257">
    <property type="entry name" value="PROKAR_LIPOPROTEIN"/>
    <property type="match status" value="1"/>
</dbReference>
<protein>
    <recommendedName>
        <fullName evidence="3">Lipoprotein</fullName>
    </recommendedName>
</protein>
<organism evidence="1 2">
    <name type="scientific">Mucilaginibacter rigui</name>
    <dbReference type="NCBI Taxonomy" id="534635"/>
    <lineage>
        <taxon>Bacteria</taxon>
        <taxon>Pseudomonadati</taxon>
        <taxon>Bacteroidota</taxon>
        <taxon>Sphingobacteriia</taxon>
        <taxon>Sphingobacteriales</taxon>
        <taxon>Sphingobacteriaceae</taxon>
        <taxon>Mucilaginibacter</taxon>
    </lineage>
</organism>
<evidence type="ECO:0000313" key="2">
    <source>
        <dbReference type="Proteomes" id="UP000618754"/>
    </source>
</evidence>
<keyword evidence="2" id="KW-1185">Reference proteome</keyword>
<dbReference type="EMBL" id="JACWMW010000003">
    <property type="protein sequence ID" value="MBD1386284.1"/>
    <property type="molecule type" value="Genomic_DNA"/>
</dbReference>
<name>A0ABR7X6U3_9SPHI</name>
<dbReference type="RefSeq" id="WP_191176147.1">
    <property type="nucleotide sequence ID" value="NZ_JACWMW010000003.1"/>
</dbReference>
<evidence type="ECO:0000313" key="1">
    <source>
        <dbReference type="EMBL" id="MBD1386284.1"/>
    </source>
</evidence>
<proteinExistence type="predicted"/>
<dbReference type="Proteomes" id="UP000618754">
    <property type="component" value="Unassembled WGS sequence"/>
</dbReference>
<gene>
    <name evidence="1" type="ORF">IDJ75_13440</name>
</gene>
<comment type="caution">
    <text evidence="1">The sequence shown here is derived from an EMBL/GenBank/DDBJ whole genome shotgun (WGS) entry which is preliminary data.</text>
</comment>
<evidence type="ECO:0008006" key="3">
    <source>
        <dbReference type="Google" id="ProtNLM"/>
    </source>
</evidence>